<dbReference type="AlphaFoldDB" id="A0A1R3GS54"/>
<dbReference type="SUPFAM" id="SSF63829">
    <property type="entry name" value="Calcium-dependent phosphotriesterase"/>
    <property type="match status" value="1"/>
</dbReference>
<evidence type="ECO:0000313" key="7">
    <source>
        <dbReference type="Proteomes" id="UP000188268"/>
    </source>
</evidence>
<proteinExistence type="inferred from homology"/>
<protein>
    <submittedName>
        <fullName evidence="6">Strictosidine synthase, conserved region</fullName>
    </submittedName>
</protein>
<dbReference type="Proteomes" id="UP000188268">
    <property type="component" value="Unassembled WGS sequence"/>
</dbReference>
<comment type="caution">
    <text evidence="6">The sequence shown here is derived from an EMBL/GenBank/DDBJ whole genome shotgun (WGS) entry which is preliminary data.</text>
</comment>
<keyword evidence="3" id="KW-0926">Vacuole</keyword>
<dbReference type="Pfam" id="PF03088">
    <property type="entry name" value="Str_synth"/>
    <property type="match status" value="1"/>
</dbReference>
<dbReference type="InterPro" id="IPR011042">
    <property type="entry name" value="6-blade_b-propeller_TolB-like"/>
</dbReference>
<dbReference type="InterPro" id="IPR018119">
    <property type="entry name" value="Strictosidine_synth_cons-reg"/>
</dbReference>
<dbReference type="STRING" id="210143.A0A1R3GS54"/>
<name>A0A1R3GS54_COCAP</name>
<dbReference type="OMA" id="STSSWCK"/>
<comment type="similarity">
    <text evidence="2">Belongs to the strictosidine synthase family.</text>
</comment>
<keyword evidence="4" id="KW-0325">Glycoprotein</keyword>
<dbReference type="PANTHER" id="PTHR10426">
    <property type="entry name" value="STRICTOSIDINE SYNTHASE-RELATED"/>
    <property type="match status" value="1"/>
</dbReference>
<evidence type="ECO:0000259" key="5">
    <source>
        <dbReference type="Pfam" id="PF03088"/>
    </source>
</evidence>
<dbReference type="Gene3D" id="2.120.10.30">
    <property type="entry name" value="TolB, C-terminal domain"/>
    <property type="match status" value="1"/>
</dbReference>
<evidence type="ECO:0000256" key="2">
    <source>
        <dbReference type="ARBA" id="ARBA00009191"/>
    </source>
</evidence>
<dbReference type="GO" id="GO:0012505">
    <property type="term" value="C:endomembrane system"/>
    <property type="evidence" value="ECO:0007669"/>
    <property type="project" value="TreeGrafter"/>
</dbReference>
<feature type="domain" description="Strictosidine synthase conserved region" evidence="5">
    <location>
        <begin position="152"/>
        <end position="240"/>
    </location>
</feature>
<keyword evidence="7" id="KW-1185">Reference proteome</keyword>
<evidence type="ECO:0000256" key="1">
    <source>
        <dbReference type="ARBA" id="ARBA00004116"/>
    </source>
</evidence>
<dbReference type="Gramene" id="OMO60923">
    <property type="protein sequence ID" value="OMO60923"/>
    <property type="gene ID" value="CCACVL1_23810"/>
</dbReference>
<comment type="subcellular location">
    <subcellularLocation>
        <location evidence="1">Vacuole</location>
    </subcellularLocation>
</comment>
<evidence type="ECO:0000256" key="4">
    <source>
        <dbReference type="ARBA" id="ARBA00023180"/>
    </source>
</evidence>
<evidence type="ECO:0000256" key="3">
    <source>
        <dbReference type="ARBA" id="ARBA00022554"/>
    </source>
</evidence>
<dbReference type="GO" id="GO:0005773">
    <property type="term" value="C:vacuole"/>
    <property type="evidence" value="ECO:0007669"/>
    <property type="project" value="UniProtKB-SubCell"/>
</dbReference>
<accession>A0A1R3GS54</accession>
<gene>
    <name evidence="6" type="ORF">CCACVL1_23810</name>
</gene>
<dbReference type="PANTHER" id="PTHR10426:SF136">
    <property type="entry name" value="PROTEIN STRICTOSIDINE SYNTHASE-LIKE 9-LIKE"/>
    <property type="match status" value="1"/>
</dbReference>
<evidence type="ECO:0000313" key="6">
    <source>
        <dbReference type="EMBL" id="OMO60923.1"/>
    </source>
</evidence>
<sequence length="333" mass="36354">MITYNSIMSMKATSAPIFSTLIFLLCFSSTVLSVSFTKIPLPLKATGPEAFAFLSRAGDFLTGVADGRVLKLVSQARRFEDFGFFAPNRSKLCNGRVNDPNCGRPLGLALHHATKRLYVCDAFYGLGVLEGEGGLGTILSSGADGQRYRLCDGLDVHQQTGDVYFTDASSNYDIRQIPLAVAKNDSTGRLLKYDFNTKQVTVLLRNLSGPGGVAVDKDAQFVLVSEFIIGRTIKFWLKGPKANTYDIINSQPMPDNVKRTESGNFWLAAVKRNLTTLFLPIPIGQLVKASGSVLKTVDFGPWYGVIPVSEVQECQGKLYLGSMFAPFVGVYKD</sequence>
<dbReference type="EMBL" id="AWWV01013624">
    <property type="protein sequence ID" value="OMO60923.1"/>
    <property type="molecule type" value="Genomic_DNA"/>
</dbReference>
<dbReference type="GO" id="GO:0016787">
    <property type="term" value="F:hydrolase activity"/>
    <property type="evidence" value="ECO:0007669"/>
    <property type="project" value="TreeGrafter"/>
</dbReference>
<organism evidence="6 7">
    <name type="scientific">Corchorus capsularis</name>
    <name type="common">Jute</name>
    <dbReference type="NCBI Taxonomy" id="210143"/>
    <lineage>
        <taxon>Eukaryota</taxon>
        <taxon>Viridiplantae</taxon>
        <taxon>Streptophyta</taxon>
        <taxon>Embryophyta</taxon>
        <taxon>Tracheophyta</taxon>
        <taxon>Spermatophyta</taxon>
        <taxon>Magnoliopsida</taxon>
        <taxon>eudicotyledons</taxon>
        <taxon>Gunneridae</taxon>
        <taxon>Pentapetalae</taxon>
        <taxon>rosids</taxon>
        <taxon>malvids</taxon>
        <taxon>Malvales</taxon>
        <taxon>Malvaceae</taxon>
        <taxon>Grewioideae</taxon>
        <taxon>Apeibeae</taxon>
        <taxon>Corchorus</taxon>
    </lineage>
</organism>
<reference evidence="6 7" key="1">
    <citation type="submission" date="2013-09" db="EMBL/GenBank/DDBJ databases">
        <title>Corchorus capsularis genome sequencing.</title>
        <authorList>
            <person name="Alam M."/>
            <person name="Haque M.S."/>
            <person name="Islam M.S."/>
            <person name="Emdad E.M."/>
            <person name="Islam M.M."/>
            <person name="Ahmed B."/>
            <person name="Halim A."/>
            <person name="Hossen Q.M.M."/>
            <person name="Hossain M.Z."/>
            <person name="Ahmed R."/>
            <person name="Khan M.M."/>
            <person name="Islam R."/>
            <person name="Rashid M.M."/>
            <person name="Khan S.A."/>
            <person name="Rahman M.S."/>
            <person name="Alam M."/>
        </authorList>
    </citation>
    <scope>NUCLEOTIDE SEQUENCE [LARGE SCALE GENOMIC DNA]</scope>
    <source>
        <strain evidence="7">cv. CVL-1</strain>
        <tissue evidence="6">Whole seedling</tissue>
    </source>
</reference>
<dbReference type="OrthoDB" id="5307922at2759"/>